<dbReference type="EMBL" id="CAJNOR010014779">
    <property type="protein sequence ID" value="CAF1679840.1"/>
    <property type="molecule type" value="Genomic_DNA"/>
</dbReference>
<dbReference type="AlphaFoldDB" id="A0A815C8A7"/>
<gene>
    <name evidence="2" type="ORF">EDS130_LOCUS29466</name>
    <name evidence="3" type="ORF">XAT740_LOCUS60333</name>
</gene>
<feature type="domain" description="Antitoxin SocA-like Panacea" evidence="1">
    <location>
        <begin position="7"/>
        <end position="71"/>
    </location>
</feature>
<evidence type="ECO:0000313" key="3">
    <source>
        <dbReference type="EMBL" id="CAF1679840.1"/>
    </source>
</evidence>
<name>A0A815C8A7_ADIRI</name>
<comment type="caution">
    <text evidence="2">The sequence shown here is derived from an EMBL/GenBank/DDBJ whole genome shotgun (WGS) entry which is preliminary data.</text>
</comment>
<keyword evidence="4" id="KW-1185">Reference proteome</keyword>
<dbReference type="EMBL" id="CAJNOJ010000199">
    <property type="protein sequence ID" value="CAF1279433.1"/>
    <property type="molecule type" value="Genomic_DNA"/>
</dbReference>
<dbReference type="Proteomes" id="UP000663852">
    <property type="component" value="Unassembled WGS sequence"/>
</dbReference>
<evidence type="ECO:0000313" key="2">
    <source>
        <dbReference type="EMBL" id="CAF1279433.1"/>
    </source>
</evidence>
<protein>
    <recommendedName>
        <fullName evidence="1">Antitoxin SocA-like Panacea domain-containing protein</fullName>
    </recommendedName>
</protein>
<proteinExistence type="predicted"/>
<organism evidence="2 5">
    <name type="scientific">Adineta ricciae</name>
    <name type="common">Rotifer</name>
    <dbReference type="NCBI Taxonomy" id="249248"/>
    <lineage>
        <taxon>Eukaryota</taxon>
        <taxon>Metazoa</taxon>
        <taxon>Spiralia</taxon>
        <taxon>Gnathifera</taxon>
        <taxon>Rotifera</taxon>
        <taxon>Eurotatoria</taxon>
        <taxon>Bdelloidea</taxon>
        <taxon>Adinetida</taxon>
        <taxon>Adinetidae</taxon>
        <taxon>Adineta</taxon>
    </lineage>
</organism>
<evidence type="ECO:0000259" key="1">
    <source>
        <dbReference type="Pfam" id="PF13274"/>
    </source>
</evidence>
<sequence length="199" mass="22191">MYVNLSEQAQISIEEQYLGNGAYGDEIKASASFDKTLFSQEELRVLEFVAKRYGKLATDEIVHVSHEETGWYANAEQKALIDYRYAFELNQGISWSYVPILGQIRSSRPAGSARKDHRVYGRAPDHRLLVPAENALQLVHLVARTPLPAQSGGSEFGSELSGEKGTNHIRRAGITHERARSIAGAHRVRALFEHGRFVG</sequence>
<evidence type="ECO:0000313" key="5">
    <source>
        <dbReference type="Proteomes" id="UP000663852"/>
    </source>
</evidence>
<dbReference type="InterPro" id="IPR025272">
    <property type="entry name" value="SocA_Panacea"/>
</dbReference>
<dbReference type="Pfam" id="PF13274">
    <property type="entry name" value="SocA_Panacea"/>
    <property type="match status" value="1"/>
</dbReference>
<reference evidence="2" key="1">
    <citation type="submission" date="2021-02" db="EMBL/GenBank/DDBJ databases">
        <authorList>
            <person name="Nowell W R."/>
        </authorList>
    </citation>
    <scope>NUCLEOTIDE SEQUENCE</scope>
</reference>
<accession>A0A815C8A7</accession>
<evidence type="ECO:0000313" key="4">
    <source>
        <dbReference type="Proteomes" id="UP000663828"/>
    </source>
</evidence>
<dbReference type="Proteomes" id="UP000663828">
    <property type="component" value="Unassembled WGS sequence"/>
</dbReference>